<reference evidence="3" key="1">
    <citation type="submission" date="2017-09" db="EMBL/GenBank/DDBJ databases">
        <title>Metaegenomics of thermophilic ammonia-oxidizing enrichment culture.</title>
        <authorList>
            <person name="Kato S."/>
            <person name="Suzuki K."/>
        </authorList>
    </citation>
    <scope>NUCLEOTIDE SEQUENCE [LARGE SCALE GENOMIC DNA]</scope>
</reference>
<name>A0A2H5Y7C5_9CHLR</name>
<protein>
    <recommendedName>
        <fullName evidence="1">HD domain-containing protein</fullName>
    </recommendedName>
</protein>
<organism evidence="2 3">
    <name type="scientific">Candidatus Thermoflexus japonica</name>
    <dbReference type="NCBI Taxonomy" id="2035417"/>
    <lineage>
        <taxon>Bacteria</taxon>
        <taxon>Bacillati</taxon>
        <taxon>Chloroflexota</taxon>
        <taxon>Thermoflexia</taxon>
        <taxon>Thermoflexales</taxon>
        <taxon>Thermoflexaceae</taxon>
        <taxon>Thermoflexus</taxon>
    </lineage>
</organism>
<evidence type="ECO:0000259" key="1">
    <source>
        <dbReference type="Pfam" id="PF01966"/>
    </source>
</evidence>
<dbReference type="Pfam" id="PF01966">
    <property type="entry name" value="HD"/>
    <property type="match status" value="1"/>
</dbReference>
<comment type="caution">
    <text evidence="2">The sequence shown here is derived from an EMBL/GenBank/DDBJ whole genome shotgun (WGS) entry which is preliminary data.</text>
</comment>
<feature type="domain" description="HD" evidence="1">
    <location>
        <begin position="71"/>
        <end position="173"/>
    </location>
</feature>
<sequence>MDFSFHGMIISDRSTLSWCRDLRMVRLFYRVRQFWWALTARIREEDRALVVRILPPEAQALFWRMAPGDQRHSLAVLRTLLAWGETHPALLRAALLHDVGKAATPLTPWERALIVLGEAMGARPAGLRWPLLRCWVERARRYQAHPEIGAAWALEAGCDPLTVALIRRHQEVLGPPGPAEDLETRLLRRLQQADRMN</sequence>
<evidence type="ECO:0000313" key="3">
    <source>
        <dbReference type="Proteomes" id="UP000236642"/>
    </source>
</evidence>
<proteinExistence type="predicted"/>
<dbReference type="AlphaFoldDB" id="A0A2H5Y7C5"/>
<dbReference type="SUPFAM" id="SSF109604">
    <property type="entry name" value="HD-domain/PDEase-like"/>
    <property type="match status" value="1"/>
</dbReference>
<gene>
    <name evidence="2" type="ORF">HRbin22_01590</name>
</gene>
<dbReference type="InterPro" id="IPR006674">
    <property type="entry name" value="HD_domain"/>
</dbReference>
<evidence type="ECO:0000313" key="2">
    <source>
        <dbReference type="EMBL" id="GBD09340.1"/>
    </source>
</evidence>
<dbReference type="Proteomes" id="UP000236642">
    <property type="component" value="Unassembled WGS sequence"/>
</dbReference>
<dbReference type="EMBL" id="BEHY01000037">
    <property type="protein sequence ID" value="GBD09340.1"/>
    <property type="molecule type" value="Genomic_DNA"/>
</dbReference>
<accession>A0A2H5Y7C5</accession>
<dbReference type="Gene3D" id="1.10.3210.10">
    <property type="entry name" value="Hypothetical protein af1432"/>
    <property type="match status" value="1"/>
</dbReference>